<evidence type="ECO:0000313" key="3">
    <source>
        <dbReference type="Proteomes" id="UP000746471"/>
    </source>
</evidence>
<dbReference type="InterPro" id="IPR016181">
    <property type="entry name" value="Acyl_CoA_acyltransferase"/>
</dbReference>
<dbReference type="Proteomes" id="UP000746471">
    <property type="component" value="Unassembled WGS sequence"/>
</dbReference>
<dbReference type="EMBL" id="JAHBCL010000004">
    <property type="protein sequence ID" value="MBS7525734.1"/>
    <property type="molecule type" value="Genomic_DNA"/>
</dbReference>
<comment type="caution">
    <text evidence="2">The sequence shown here is derived from an EMBL/GenBank/DDBJ whole genome shotgun (WGS) entry which is preliminary data.</text>
</comment>
<dbReference type="RefSeq" id="WP_213235518.1">
    <property type="nucleotide sequence ID" value="NZ_JAHBCL010000004.1"/>
</dbReference>
<sequence>MEIPVIETERLRLRGFEARDLDSFAALNANPRFIKFFGTGQPISRYESWQVMAMLVGHWHLNQFGFWLVEDRKTNQFIGRVGCWRPENWPGIEVAWGISPDFWGYGYATEAAKASLEWGFANLNVDRLISVIHPDNIASKRVAARIGEVYTTTESVNGKISDIYEITRSSFMAIL</sequence>
<dbReference type="InterPro" id="IPR000182">
    <property type="entry name" value="GNAT_dom"/>
</dbReference>
<dbReference type="SUPFAM" id="SSF55729">
    <property type="entry name" value="Acyl-CoA N-acyltransferases (Nat)"/>
    <property type="match status" value="1"/>
</dbReference>
<dbReference type="Gene3D" id="3.40.630.30">
    <property type="match status" value="1"/>
</dbReference>
<evidence type="ECO:0000313" key="2">
    <source>
        <dbReference type="EMBL" id="MBS7525734.1"/>
    </source>
</evidence>
<dbReference type="InterPro" id="IPR051531">
    <property type="entry name" value="N-acetyltransferase"/>
</dbReference>
<keyword evidence="3" id="KW-1185">Reference proteome</keyword>
<proteinExistence type="predicted"/>
<protein>
    <submittedName>
        <fullName evidence="2">GNAT family N-acetyltransferase</fullName>
    </submittedName>
</protein>
<evidence type="ECO:0000259" key="1">
    <source>
        <dbReference type="PROSITE" id="PS51186"/>
    </source>
</evidence>
<dbReference type="PANTHER" id="PTHR43792">
    <property type="entry name" value="GNAT FAMILY, PUTATIVE (AFU_ORTHOLOGUE AFUA_3G00765)-RELATED-RELATED"/>
    <property type="match status" value="1"/>
</dbReference>
<reference evidence="2 3" key="1">
    <citation type="submission" date="2021-05" db="EMBL/GenBank/DDBJ databases">
        <title>Fusibacter ferrireducens sp. nov., an anaerobic, sulfur- and Fe-reducing bacterium isolated from the mangrove sediment.</title>
        <authorList>
            <person name="Qiu D."/>
        </authorList>
    </citation>
    <scope>NUCLEOTIDE SEQUENCE [LARGE SCALE GENOMIC DNA]</scope>
    <source>
        <strain evidence="2 3">DSM 12116</strain>
    </source>
</reference>
<name>A0ABS5PKR5_9FIRM</name>
<dbReference type="PROSITE" id="PS51186">
    <property type="entry name" value="GNAT"/>
    <property type="match status" value="1"/>
</dbReference>
<feature type="domain" description="N-acetyltransferase" evidence="1">
    <location>
        <begin position="11"/>
        <end position="169"/>
    </location>
</feature>
<accession>A0ABS5PKR5</accession>
<organism evidence="2 3">
    <name type="scientific">Fusibacter paucivorans</name>
    <dbReference type="NCBI Taxonomy" id="76009"/>
    <lineage>
        <taxon>Bacteria</taxon>
        <taxon>Bacillati</taxon>
        <taxon>Bacillota</taxon>
        <taxon>Clostridia</taxon>
        <taxon>Eubacteriales</taxon>
        <taxon>Eubacteriales Family XII. Incertae Sedis</taxon>
        <taxon>Fusibacter</taxon>
    </lineage>
</organism>
<gene>
    <name evidence="2" type="ORF">KHM83_03480</name>
</gene>
<dbReference type="Pfam" id="PF13302">
    <property type="entry name" value="Acetyltransf_3"/>
    <property type="match status" value="1"/>
</dbReference>
<dbReference type="PANTHER" id="PTHR43792:SF1">
    <property type="entry name" value="N-ACETYLTRANSFERASE DOMAIN-CONTAINING PROTEIN"/>
    <property type="match status" value="1"/>
</dbReference>